<dbReference type="Pfam" id="PF12680">
    <property type="entry name" value="SnoaL_2"/>
    <property type="match status" value="1"/>
</dbReference>
<reference evidence="2 3" key="1">
    <citation type="submission" date="2024-10" db="EMBL/GenBank/DDBJ databases">
        <title>The Natural Products Discovery Center: Release of the First 8490 Sequenced Strains for Exploring Actinobacteria Biosynthetic Diversity.</title>
        <authorList>
            <person name="Kalkreuter E."/>
            <person name="Kautsar S.A."/>
            <person name="Yang D."/>
            <person name="Bader C.D."/>
            <person name="Teijaro C.N."/>
            <person name="Fluegel L."/>
            <person name="Davis C.M."/>
            <person name="Simpson J.R."/>
            <person name="Lauterbach L."/>
            <person name="Steele A.D."/>
            <person name="Gui C."/>
            <person name="Meng S."/>
            <person name="Li G."/>
            <person name="Viehrig K."/>
            <person name="Ye F."/>
            <person name="Su P."/>
            <person name="Kiefer A.F."/>
            <person name="Nichols A."/>
            <person name="Cepeda A.J."/>
            <person name="Yan W."/>
            <person name="Fan B."/>
            <person name="Jiang Y."/>
            <person name="Adhikari A."/>
            <person name="Zheng C.-J."/>
            <person name="Schuster L."/>
            <person name="Cowan T.M."/>
            <person name="Smanski M.J."/>
            <person name="Chevrette M.G."/>
            <person name="De Carvalho L.P.S."/>
            <person name="Shen B."/>
        </authorList>
    </citation>
    <scope>NUCLEOTIDE SEQUENCE [LARGE SCALE GENOMIC DNA]</scope>
    <source>
        <strain evidence="2 3">NPDC000087</strain>
    </source>
</reference>
<dbReference type="Proteomes" id="UP001602245">
    <property type="component" value="Unassembled WGS sequence"/>
</dbReference>
<dbReference type="EMBL" id="JBIAZU010000005">
    <property type="protein sequence ID" value="MFF5293160.1"/>
    <property type="molecule type" value="Genomic_DNA"/>
</dbReference>
<dbReference type="InterPro" id="IPR032710">
    <property type="entry name" value="NTF2-like_dom_sf"/>
</dbReference>
<keyword evidence="3" id="KW-1185">Reference proteome</keyword>
<dbReference type="InterPro" id="IPR037401">
    <property type="entry name" value="SnoaL-like"/>
</dbReference>
<feature type="domain" description="SnoaL-like" evidence="1">
    <location>
        <begin position="7"/>
        <end position="99"/>
    </location>
</feature>
<protein>
    <submittedName>
        <fullName evidence="2">Ester cyclase</fullName>
    </submittedName>
</protein>
<comment type="caution">
    <text evidence="2">The sequence shown here is derived from an EMBL/GenBank/DDBJ whole genome shotgun (WGS) entry which is preliminary data.</text>
</comment>
<proteinExistence type="predicted"/>
<organism evidence="2 3">
    <name type="scientific">Paractinoplanes globisporus</name>
    <dbReference type="NCBI Taxonomy" id="113565"/>
    <lineage>
        <taxon>Bacteria</taxon>
        <taxon>Bacillati</taxon>
        <taxon>Actinomycetota</taxon>
        <taxon>Actinomycetes</taxon>
        <taxon>Micromonosporales</taxon>
        <taxon>Micromonosporaceae</taxon>
        <taxon>Paractinoplanes</taxon>
    </lineage>
</organism>
<name>A0ABW6WL44_9ACTN</name>
<evidence type="ECO:0000313" key="2">
    <source>
        <dbReference type="EMBL" id="MFF5293160.1"/>
    </source>
</evidence>
<dbReference type="RefSeq" id="WP_020512513.1">
    <property type="nucleotide sequence ID" value="NZ_JBIAZU010000005.1"/>
</dbReference>
<evidence type="ECO:0000313" key="3">
    <source>
        <dbReference type="Proteomes" id="UP001602245"/>
    </source>
</evidence>
<sequence length="109" mass="12512">MNPETVVRRMYQAANTRDLDAIDEIFAADFRSHPMGTTGRDPIRRAWRQVTERFPDLRIEPLEVITDGDRAAAWTRIHGPAEPATIMELVRVADGRIAELWGLSNLNWR</sequence>
<dbReference type="SUPFAM" id="SSF54427">
    <property type="entry name" value="NTF2-like"/>
    <property type="match status" value="1"/>
</dbReference>
<accession>A0ABW6WL44</accession>
<gene>
    <name evidence="2" type="ORF">ACFY35_27325</name>
</gene>
<dbReference type="Gene3D" id="3.10.450.50">
    <property type="match status" value="1"/>
</dbReference>
<evidence type="ECO:0000259" key="1">
    <source>
        <dbReference type="Pfam" id="PF12680"/>
    </source>
</evidence>